<dbReference type="OrthoDB" id="9815027at2"/>
<dbReference type="NCBIfam" id="NF005312">
    <property type="entry name" value="PRK06846.1"/>
    <property type="match status" value="1"/>
</dbReference>
<protein>
    <submittedName>
        <fullName evidence="2">Cytosine/adenosine deaminase</fullName>
    </submittedName>
</protein>
<gene>
    <name evidence="2" type="ORF">SAMN06295960_3994</name>
</gene>
<evidence type="ECO:0000259" key="1">
    <source>
        <dbReference type="Pfam" id="PF07969"/>
    </source>
</evidence>
<name>A0A1X7LQJ0_9BACL</name>
<evidence type="ECO:0000313" key="3">
    <source>
        <dbReference type="Proteomes" id="UP000193834"/>
    </source>
</evidence>
<dbReference type="InterPro" id="IPR013108">
    <property type="entry name" value="Amidohydro_3"/>
</dbReference>
<feature type="domain" description="Amidohydrolase 3" evidence="1">
    <location>
        <begin position="113"/>
        <end position="389"/>
    </location>
</feature>
<keyword evidence="3" id="KW-1185">Reference proteome</keyword>
<dbReference type="CDD" id="cd01293">
    <property type="entry name" value="Bact_CD"/>
    <property type="match status" value="1"/>
</dbReference>
<dbReference type="InterPro" id="IPR032466">
    <property type="entry name" value="Metal_Hydrolase"/>
</dbReference>
<proteinExistence type="predicted"/>
<dbReference type="GO" id="GO:0016814">
    <property type="term" value="F:hydrolase activity, acting on carbon-nitrogen (but not peptide) bonds, in cyclic amidines"/>
    <property type="evidence" value="ECO:0007669"/>
    <property type="project" value="TreeGrafter"/>
</dbReference>
<dbReference type="PANTHER" id="PTHR32027:SF9">
    <property type="entry name" value="BLL3847 PROTEIN"/>
    <property type="match status" value="1"/>
</dbReference>
<dbReference type="Gene3D" id="3.20.20.140">
    <property type="entry name" value="Metal-dependent hydrolases"/>
    <property type="match status" value="1"/>
</dbReference>
<dbReference type="AlphaFoldDB" id="A0A1X7LQJ0"/>
<dbReference type="RefSeq" id="WP_085497218.1">
    <property type="nucleotide sequence ID" value="NZ_FXAZ01000006.1"/>
</dbReference>
<dbReference type="Pfam" id="PF07969">
    <property type="entry name" value="Amidohydro_3"/>
    <property type="match status" value="1"/>
</dbReference>
<organism evidence="2 3">
    <name type="scientific">Paenibacillus aquistagni</name>
    <dbReference type="NCBI Taxonomy" id="1852522"/>
    <lineage>
        <taxon>Bacteria</taxon>
        <taxon>Bacillati</taxon>
        <taxon>Bacillota</taxon>
        <taxon>Bacilli</taxon>
        <taxon>Bacillales</taxon>
        <taxon>Paenibacillaceae</taxon>
        <taxon>Paenibacillus</taxon>
    </lineage>
</organism>
<dbReference type="InterPro" id="IPR052349">
    <property type="entry name" value="Metallo-hydrolase_Enzymes"/>
</dbReference>
<sequence length="415" mass="45197">MQSSYWLTRVRLESGFQLEEGQVMGTTTELAHIHIEQGVITEIVRGGKLPETIEPMWDAEELLLLPSLTEKHVHLDKTLMGTRWQAVRPAAGVPGRCEVEKQVLPSLPLSVEERAEKLLRTLLGYGSTNVRTHVDIYPEAGLSNLEGVEQVLLAHRNQLSYEIVAFPQHGLLRSGAAGLVKDAMRQGANLVGGVDPATVDGDMERSLQAMVEIAVMFEAGIDLHLHDAGEVGAGTIQRLAELTLEAGLVGKVAVSHAFSLGDIEPARLKELSALLQEAGITIITSVPLRRAMPPVPELRQYGVDVAVGCDNIYDTWQPFGNGDVLERAGRLAERFGWSSEFKLSRALQYVTDGRLPLDDDGHPIWPKAGDRADMMLVQAGCSAEAVARRSARKAVFYNGKLVAGQVHRSSQLSSL</sequence>
<evidence type="ECO:0000313" key="2">
    <source>
        <dbReference type="EMBL" id="SMG55764.1"/>
    </source>
</evidence>
<dbReference type="Proteomes" id="UP000193834">
    <property type="component" value="Unassembled WGS sequence"/>
</dbReference>
<dbReference type="PANTHER" id="PTHR32027">
    <property type="entry name" value="CYTOSINE DEAMINASE"/>
    <property type="match status" value="1"/>
</dbReference>
<dbReference type="EMBL" id="FXAZ01000006">
    <property type="protein sequence ID" value="SMG55764.1"/>
    <property type="molecule type" value="Genomic_DNA"/>
</dbReference>
<dbReference type="SUPFAM" id="SSF51556">
    <property type="entry name" value="Metallo-dependent hydrolases"/>
    <property type="match status" value="1"/>
</dbReference>
<dbReference type="InterPro" id="IPR011059">
    <property type="entry name" value="Metal-dep_hydrolase_composite"/>
</dbReference>
<dbReference type="Gene3D" id="2.30.40.10">
    <property type="entry name" value="Urease, subunit C, domain 1"/>
    <property type="match status" value="1"/>
</dbReference>
<dbReference type="STRING" id="1852522.SAMN06295960_3994"/>
<accession>A0A1X7LQJ0</accession>
<reference evidence="2 3" key="1">
    <citation type="submission" date="2017-04" db="EMBL/GenBank/DDBJ databases">
        <authorList>
            <person name="Afonso C.L."/>
            <person name="Miller P.J."/>
            <person name="Scott M.A."/>
            <person name="Spackman E."/>
            <person name="Goraichik I."/>
            <person name="Dimitrov K.M."/>
            <person name="Suarez D.L."/>
            <person name="Swayne D.E."/>
        </authorList>
    </citation>
    <scope>NUCLEOTIDE SEQUENCE [LARGE SCALE GENOMIC DNA]</scope>
    <source>
        <strain evidence="2 3">11</strain>
    </source>
</reference>